<dbReference type="EMBL" id="CP001230">
    <property type="protein sequence ID" value="ACO03492.1"/>
    <property type="molecule type" value="Genomic_DNA"/>
</dbReference>
<evidence type="ECO:0000256" key="4">
    <source>
        <dbReference type="ARBA" id="ARBA00022692"/>
    </source>
</evidence>
<sequence length="623" mass="72541">MVEGAFSQQTLTELLKEYKQASDYAQKTRIESLGHVLVFTREDIERMQAFTLADLLQYLKVGWVVPNRFGVENFSFQGTSTGVSTFVRLYINDHEVSSVHTGSPFLTYDNYPLDHIDHVEVYYASGAIRLGDEPASVIIKLYTKKPERENATTFRGTVSNKMDYDNTFIDAREIKSQISYLVMVNKGYLNYENQFINGQPIYRNLWKNFAYFGFNYYKTFIEFSFARITRNIFQGLSLDAAPEEGKTKSLEYYISLTHYFLNDRSLKVNLTLDGQHRKYYEKNREGILIPRVIDIKDPTTIPVEYDENVKLYKYTLNVTKEFKTKDNLLLTGFTVKDKHYNVDDRSYKTLTVYKENIRFIDFDRETLTSLILEDQYNITDKNLVIFSLRADKYFRKNKKDISDYMAKLGFISFLSDRYMVKTYIGRSYFPPTFLDFELSKEDLKQSRTKSALIELVYKKDGNKLSVFAGYEKVEDPVIPDYKKGYLVNGKDYEYSLVALEYNYRQNNNLNLSIGYSKTFSTIEPSLLSEETGYFRITGEKDKINFYSELVYKKGFKVSSVDIPDSYNLNAGISYLINENFSLKIKGINILNRGAKIPVIPVIGNEGSYDSLDRKYFISLEVSY</sequence>
<evidence type="ECO:0000256" key="3">
    <source>
        <dbReference type="ARBA" id="ARBA00022452"/>
    </source>
</evidence>
<evidence type="ECO:0000259" key="8">
    <source>
        <dbReference type="Pfam" id="PF07715"/>
    </source>
</evidence>
<name>C0QUK2_PERMH</name>
<dbReference type="InterPro" id="IPR036942">
    <property type="entry name" value="Beta-barrel_TonB_sf"/>
</dbReference>
<feature type="domain" description="TonB-dependent receptor plug" evidence="8">
    <location>
        <begin position="31"/>
        <end position="132"/>
    </location>
</feature>
<dbReference type="InterPro" id="IPR039426">
    <property type="entry name" value="TonB-dep_rcpt-like"/>
</dbReference>
<evidence type="ECO:0000256" key="6">
    <source>
        <dbReference type="ARBA" id="ARBA00023136"/>
    </source>
</evidence>
<reference evidence="9 10" key="1">
    <citation type="journal article" date="2009" name="J. Bacteriol.">
        <title>Complete and draft genome sequences of six members of the Aquificales.</title>
        <authorList>
            <person name="Reysenbach A.L."/>
            <person name="Hamamura N."/>
            <person name="Podar M."/>
            <person name="Griffiths E."/>
            <person name="Ferreira S."/>
            <person name="Hochstein R."/>
            <person name="Heidelberg J."/>
            <person name="Johnson J."/>
            <person name="Mead D."/>
            <person name="Pohorille A."/>
            <person name="Sarmiento M."/>
            <person name="Schweighofer K."/>
            <person name="Seshadri R."/>
            <person name="Voytek M.A."/>
        </authorList>
    </citation>
    <scope>NUCLEOTIDE SEQUENCE [LARGE SCALE GENOMIC DNA]</scope>
    <source>
        <strain evidence="10">DSM 14350 / EX-H1</strain>
    </source>
</reference>
<dbReference type="Proteomes" id="UP000001366">
    <property type="component" value="Chromosome"/>
</dbReference>
<keyword evidence="10" id="KW-1185">Reference proteome</keyword>
<keyword evidence="3" id="KW-1134">Transmembrane beta strand</keyword>
<keyword evidence="2" id="KW-0813">Transport</keyword>
<dbReference type="STRING" id="123214.PERMA_0578"/>
<keyword evidence="7" id="KW-0998">Cell outer membrane</keyword>
<dbReference type="eggNOG" id="COG4771">
    <property type="taxonomic scope" value="Bacteria"/>
</dbReference>
<dbReference type="InterPro" id="IPR037066">
    <property type="entry name" value="Plug_dom_sf"/>
</dbReference>
<keyword evidence="9" id="KW-0675">Receptor</keyword>
<keyword evidence="4" id="KW-0812">Transmembrane</keyword>
<accession>C0QUK2</accession>
<dbReference type="PANTHER" id="PTHR30069">
    <property type="entry name" value="TONB-DEPENDENT OUTER MEMBRANE RECEPTOR"/>
    <property type="match status" value="1"/>
</dbReference>
<dbReference type="InterPro" id="IPR012910">
    <property type="entry name" value="Plug_dom"/>
</dbReference>
<keyword evidence="5" id="KW-0732">Signal</keyword>
<evidence type="ECO:0000256" key="5">
    <source>
        <dbReference type="ARBA" id="ARBA00022729"/>
    </source>
</evidence>
<dbReference type="AlphaFoldDB" id="C0QUK2"/>
<dbReference type="Gene3D" id="2.40.170.20">
    <property type="entry name" value="TonB-dependent receptor, beta-barrel domain"/>
    <property type="match status" value="1"/>
</dbReference>
<dbReference type="Pfam" id="PF07715">
    <property type="entry name" value="Plug"/>
    <property type="match status" value="1"/>
</dbReference>
<dbReference type="HOGENOM" id="CLU_029527_0_0_0"/>
<dbReference type="GO" id="GO:0009279">
    <property type="term" value="C:cell outer membrane"/>
    <property type="evidence" value="ECO:0007669"/>
    <property type="project" value="UniProtKB-SubCell"/>
</dbReference>
<dbReference type="SUPFAM" id="SSF56935">
    <property type="entry name" value="Porins"/>
    <property type="match status" value="1"/>
</dbReference>
<dbReference type="PANTHER" id="PTHR30069:SF29">
    <property type="entry name" value="HEMOGLOBIN AND HEMOGLOBIN-HAPTOGLOBIN-BINDING PROTEIN 1-RELATED"/>
    <property type="match status" value="1"/>
</dbReference>
<comment type="subcellular location">
    <subcellularLocation>
        <location evidence="1">Cell outer membrane</location>
        <topology evidence="1">Multi-pass membrane protein</topology>
    </subcellularLocation>
</comment>
<evidence type="ECO:0000256" key="2">
    <source>
        <dbReference type="ARBA" id="ARBA00022448"/>
    </source>
</evidence>
<dbReference type="GO" id="GO:0044718">
    <property type="term" value="P:siderophore transmembrane transport"/>
    <property type="evidence" value="ECO:0007669"/>
    <property type="project" value="TreeGrafter"/>
</dbReference>
<evidence type="ECO:0000313" key="9">
    <source>
        <dbReference type="EMBL" id="ACO03492.1"/>
    </source>
</evidence>
<dbReference type="GO" id="GO:0015344">
    <property type="term" value="F:siderophore uptake transmembrane transporter activity"/>
    <property type="evidence" value="ECO:0007669"/>
    <property type="project" value="TreeGrafter"/>
</dbReference>
<evidence type="ECO:0000256" key="1">
    <source>
        <dbReference type="ARBA" id="ARBA00004571"/>
    </source>
</evidence>
<keyword evidence="6" id="KW-0472">Membrane</keyword>
<protein>
    <submittedName>
        <fullName evidence="9">TonB-dependent receptor plug domain protein</fullName>
    </submittedName>
</protein>
<evidence type="ECO:0000313" key="10">
    <source>
        <dbReference type="Proteomes" id="UP000001366"/>
    </source>
</evidence>
<dbReference type="KEGG" id="pmx:PERMA_0578"/>
<evidence type="ECO:0000256" key="7">
    <source>
        <dbReference type="ARBA" id="ARBA00023237"/>
    </source>
</evidence>
<dbReference type="Gene3D" id="2.170.130.10">
    <property type="entry name" value="TonB-dependent receptor, plug domain"/>
    <property type="match status" value="1"/>
</dbReference>
<proteinExistence type="predicted"/>
<dbReference type="PaxDb" id="123214-PERMA_0578"/>
<gene>
    <name evidence="9" type="ordered locus">PERMA_0578</name>
</gene>
<organism evidence="9 10">
    <name type="scientific">Persephonella marina (strain DSM 14350 / EX-H1)</name>
    <dbReference type="NCBI Taxonomy" id="123214"/>
    <lineage>
        <taxon>Bacteria</taxon>
        <taxon>Pseudomonadati</taxon>
        <taxon>Aquificota</taxon>
        <taxon>Aquificia</taxon>
        <taxon>Aquificales</taxon>
        <taxon>Hydrogenothermaceae</taxon>
        <taxon>Persephonella</taxon>
    </lineage>
</organism>